<comment type="caution">
    <text evidence="1">The sequence shown here is derived from an EMBL/GenBank/DDBJ whole genome shotgun (WGS) entry which is preliminary data.</text>
</comment>
<reference evidence="1 2" key="1">
    <citation type="journal article" date="2020" name="Mol. Biol. Evol.">
        <title>Distinct Expression and Methylation Patterns for Genes with Different Fates following a Single Whole-Genome Duplication in Flowering Plants.</title>
        <authorList>
            <person name="Shi T."/>
            <person name="Rahmani R.S."/>
            <person name="Gugger P.F."/>
            <person name="Wang M."/>
            <person name="Li H."/>
            <person name="Zhang Y."/>
            <person name="Li Z."/>
            <person name="Wang Q."/>
            <person name="Van de Peer Y."/>
            <person name="Marchal K."/>
            <person name="Chen J."/>
        </authorList>
    </citation>
    <scope>NUCLEOTIDE SEQUENCE [LARGE SCALE GENOMIC DNA]</scope>
    <source>
        <tissue evidence="1">Leaf</tissue>
    </source>
</reference>
<proteinExistence type="predicted"/>
<dbReference type="EMBL" id="DUZY01000001">
    <property type="protein sequence ID" value="DAD23215.1"/>
    <property type="molecule type" value="Genomic_DNA"/>
</dbReference>
<name>A0A822XWS0_NELNU</name>
<gene>
    <name evidence="1" type="ORF">HUJ06_024678</name>
</gene>
<sequence>MNIQKRKEQANIIFTMISLGEYDQNTKDHIHQTSLVSENSFNLYIKIWIYYNANKKTTTSA</sequence>
<dbReference type="AlphaFoldDB" id="A0A822XWS0"/>
<protein>
    <submittedName>
        <fullName evidence="1">Uncharacterized protein</fullName>
    </submittedName>
</protein>
<evidence type="ECO:0000313" key="2">
    <source>
        <dbReference type="Proteomes" id="UP000607653"/>
    </source>
</evidence>
<evidence type="ECO:0000313" key="1">
    <source>
        <dbReference type="EMBL" id="DAD23215.1"/>
    </source>
</evidence>
<accession>A0A822XWS0</accession>
<keyword evidence="2" id="KW-1185">Reference proteome</keyword>
<organism evidence="1 2">
    <name type="scientific">Nelumbo nucifera</name>
    <name type="common">Sacred lotus</name>
    <dbReference type="NCBI Taxonomy" id="4432"/>
    <lineage>
        <taxon>Eukaryota</taxon>
        <taxon>Viridiplantae</taxon>
        <taxon>Streptophyta</taxon>
        <taxon>Embryophyta</taxon>
        <taxon>Tracheophyta</taxon>
        <taxon>Spermatophyta</taxon>
        <taxon>Magnoliopsida</taxon>
        <taxon>Proteales</taxon>
        <taxon>Nelumbonaceae</taxon>
        <taxon>Nelumbo</taxon>
    </lineage>
</organism>
<dbReference type="Proteomes" id="UP000607653">
    <property type="component" value="Unassembled WGS sequence"/>
</dbReference>